<accession>A0A1N7GBB1</accession>
<reference evidence="3" key="1">
    <citation type="submission" date="2017-01" db="EMBL/GenBank/DDBJ databases">
        <authorList>
            <person name="Varghese N."/>
            <person name="Submissions S."/>
        </authorList>
    </citation>
    <scope>NUCLEOTIDE SEQUENCE [LARGE SCALE GENOMIC DNA]</scope>
    <source>
        <strain evidence="3">DSM 21768</strain>
    </source>
</reference>
<gene>
    <name evidence="2" type="ORF">SAMN02745664_1311</name>
</gene>
<dbReference type="STRING" id="34061.B0189_10965"/>
<dbReference type="NCBIfam" id="TIGR02594">
    <property type="entry name" value="TIGR02594 family protein"/>
    <property type="match status" value="1"/>
</dbReference>
<sequence>MNELNWIKIARGYLGIREIKGAKHNPIVLELWRAAFAATGQRQVGAFQNDETAWCGGFVGGVLAKAGLGRHIPKSFPMARAWLTAGTKLNNPAYGCVVVFWRGSRTGSSGHVGFVVGHDSRGNLMVLGGNQSDQVSIAPFDKSRVLGYRWCGTQELPATGRFALPVLKSNGKVSTNEA</sequence>
<dbReference type="AlphaFoldDB" id="A0A1N7GBB1"/>
<dbReference type="Proteomes" id="UP000187495">
    <property type="component" value="Unassembled WGS sequence"/>
</dbReference>
<dbReference type="Gene3D" id="3.90.1720.10">
    <property type="entry name" value="endopeptidase domain like (from Nostoc punctiforme)"/>
    <property type="match status" value="1"/>
</dbReference>
<dbReference type="RefSeq" id="WP_076556243.1">
    <property type="nucleotide sequence ID" value="NZ_FTNU01000031.1"/>
</dbReference>
<dbReference type="InterPro" id="IPR038765">
    <property type="entry name" value="Papain-like_cys_pep_sf"/>
</dbReference>
<dbReference type="EMBL" id="FTNU01000031">
    <property type="protein sequence ID" value="SIS09847.1"/>
    <property type="molecule type" value="Genomic_DNA"/>
</dbReference>
<dbReference type="SUPFAM" id="SSF54001">
    <property type="entry name" value="Cysteine proteinases"/>
    <property type="match status" value="1"/>
</dbReference>
<evidence type="ECO:0000313" key="2">
    <source>
        <dbReference type="EMBL" id="SIS09847.1"/>
    </source>
</evidence>
<evidence type="ECO:0000313" key="3">
    <source>
        <dbReference type="Proteomes" id="UP000187495"/>
    </source>
</evidence>
<feature type="domain" description="Peptidase C51" evidence="1">
    <location>
        <begin position="50"/>
        <end position="130"/>
    </location>
</feature>
<protein>
    <submittedName>
        <fullName evidence="2">TIGR02594 family protein</fullName>
    </submittedName>
</protein>
<keyword evidence="3" id="KW-1185">Reference proteome</keyword>
<organism evidence="2 3">
    <name type="scientific">Moraxella cuniculi DSM 21768</name>
    <dbReference type="NCBI Taxonomy" id="1122245"/>
    <lineage>
        <taxon>Bacteria</taxon>
        <taxon>Pseudomonadati</taxon>
        <taxon>Pseudomonadota</taxon>
        <taxon>Gammaproteobacteria</taxon>
        <taxon>Moraxellales</taxon>
        <taxon>Moraxellaceae</taxon>
        <taxon>Moraxella</taxon>
    </lineage>
</organism>
<dbReference type="InterPro" id="IPR007921">
    <property type="entry name" value="CHAP_dom"/>
</dbReference>
<name>A0A1N7GBB1_9GAMM</name>
<proteinExistence type="predicted"/>
<dbReference type="InterPro" id="IPR013423">
    <property type="entry name" value="CHP02594"/>
</dbReference>
<evidence type="ECO:0000259" key="1">
    <source>
        <dbReference type="Pfam" id="PF05257"/>
    </source>
</evidence>
<dbReference type="Pfam" id="PF05257">
    <property type="entry name" value="CHAP"/>
    <property type="match status" value="1"/>
</dbReference>